<evidence type="ECO:0000313" key="2">
    <source>
        <dbReference type="Proteomes" id="UP000740727"/>
    </source>
</evidence>
<protein>
    <submittedName>
        <fullName evidence="1">Uncharacterized protein</fullName>
    </submittedName>
</protein>
<dbReference type="Proteomes" id="UP000740727">
    <property type="component" value="Unassembled WGS sequence"/>
</dbReference>
<accession>A0A965GD66</accession>
<gene>
    <name evidence="1" type="ORF">EBT44_02770</name>
</gene>
<organism evidence="1 2">
    <name type="scientific">Candidatus Fonsibacter lacus</name>
    <dbReference type="NCBI Taxonomy" id="2576439"/>
    <lineage>
        <taxon>Bacteria</taxon>
        <taxon>Pseudomonadati</taxon>
        <taxon>Pseudomonadota</taxon>
        <taxon>Alphaproteobacteria</taxon>
        <taxon>Candidatus Pelagibacterales</taxon>
        <taxon>Candidatus Pelagibacterales incertae sedis</taxon>
        <taxon>Candidatus Fonsibacter</taxon>
    </lineage>
</organism>
<comment type="caution">
    <text evidence="1">The sequence shown here is derived from an EMBL/GenBank/DDBJ whole genome shotgun (WGS) entry which is preliminary data.</text>
</comment>
<sequence>MVYPARIAPPDTSTIGAKVSIRIHDQEPGKFRDLLGHLVDLTHVRDKNGAIKEFNPEKIVAWKVVSK</sequence>
<reference evidence="1" key="1">
    <citation type="submission" date="2018-10" db="EMBL/GenBank/DDBJ databases">
        <title>Iterative Subtractive Binning of Freshwater Chronoseries Metagenomes Recovers Nearly Complete Genomes from over Four Hundred Novel Species.</title>
        <authorList>
            <person name="Rodriguez-R L.M."/>
            <person name="Tsementzi D."/>
            <person name="Luo C."/>
            <person name="Konstantinidis K.T."/>
        </authorList>
    </citation>
    <scope>NUCLEOTIDE SEQUENCE</scope>
    <source>
        <strain evidence="1">WB5_2A_028</strain>
    </source>
</reference>
<name>A0A965GD66_9PROT</name>
<dbReference type="AlphaFoldDB" id="A0A965GD66"/>
<evidence type="ECO:0000313" key="1">
    <source>
        <dbReference type="EMBL" id="NBR93754.1"/>
    </source>
</evidence>
<proteinExistence type="predicted"/>
<dbReference type="EMBL" id="RFXN01000022">
    <property type="protein sequence ID" value="NBR93754.1"/>
    <property type="molecule type" value="Genomic_DNA"/>
</dbReference>